<dbReference type="Proteomes" id="UP001064782">
    <property type="component" value="Unassembled WGS sequence"/>
</dbReference>
<keyword evidence="5 6" id="KW-0472">Membrane</keyword>
<protein>
    <submittedName>
        <fullName evidence="7">Membrane protein</fullName>
    </submittedName>
</protein>
<comment type="caution">
    <text evidence="7">The sequence shown here is derived from an EMBL/GenBank/DDBJ whole genome shotgun (WGS) entry which is preliminary data.</text>
</comment>
<comment type="similarity">
    <text evidence="2">Belongs to the TMEM86 family.</text>
</comment>
<evidence type="ECO:0000256" key="2">
    <source>
        <dbReference type="ARBA" id="ARBA00007375"/>
    </source>
</evidence>
<evidence type="ECO:0000313" key="8">
    <source>
        <dbReference type="Proteomes" id="UP001064782"/>
    </source>
</evidence>
<name>A0A9P3V0I6_9MYCO</name>
<feature type="transmembrane region" description="Helical" evidence="6">
    <location>
        <begin position="96"/>
        <end position="115"/>
    </location>
</feature>
<organism evidence="7 8">
    <name type="scientific">Mycobacterium kiyosense</name>
    <dbReference type="NCBI Taxonomy" id="2871094"/>
    <lineage>
        <taxon>Bacteria</taxon>
        <taxon>Bacillati</taxon>
        <taxon>Actinomycetota</taxon>
        <taxon>Actinomycetes</taxon>
        <taxon>Mycobacteriales</taxon>
        <taxon>Mycobacteriaceae</taxon>
        <taxon>Mycobacterium</taxon>
    </lineage>
</organism>
<evidence type="ECO:0000256" key="1">
    <source>
        <dbReference type="ARBA" id="ARBA00004141"/>
    </source>
</evidence>
<keyword evidence="4 6" id="KW-1133">Transmembrane helix</keyword>
<dbReference type="GO" id="GO:0016020">
    <property type="term" value="C:membrane"/>
    <property type="evidence" value="ECO:0007669"/>
    <property type="project" value="UniProtKB-SubCell"/>
</dbReference>
<dbReference type="GeneID" id="83628623"/>
<evidence type="ECO:0000256" key="6">
    <source>
        <dbReference type="SAM" id="Phobius"/>
    </source>
</evidence>
<proteinExistence type="inferred from homology"/>
<keyword evidence="8" id="KW-1185">Reference proteome</keyword>
<dbReference type="PANTHER" id="PTHR31885:SF6">
    <property type="entry name" value="GH04784P"/>
    <property type="match status" value="1"/>
</dbReference>
<feature type="transmembrane region" description="Helical" evidence="6">
    <location>
        <begin position="157"/>
        <end position="176"/>
    </location>
</feature>
<evidence type="ECO:0000256" key="5">
    <source>
        <dbReference type="ARBA" id="ARBA00023136"/>
    </source>
</evidence>
<feature type="transmembrane region" description="Helical" evidence="6">
    <location>
        <begin position="127"/>
        <end position="145"/>
    </location>
</feature>
<evidence type="ECO:0000313" key="7">
    <source>
        <dbReference type="EMBL" id="GLD33721.1"/>
    </source>
</evidence>
<feature type="transmembrane region" description="Helical" evidence="6">
    <location>
        <begin position="45"/>
        <end position="65"/>
    </location>
</feature>
<dbReference type="RefSeq" id="WP_236976008.1">
    <property type="nucleotide sequence ID" value="NZ_BRXE01000168.1"/>
</dbReference>
<feature type="transmembrane region" description="Helical" evidence="6">
    <location>
        <begin position="181"/>
        <end position="203"/>
    </location>
</feature>
<dbReference type="GO" id="GO:0016787">
    <property type="term" value="F:hydrolase activity"/>
    <property type="evidence" value="ECO:0007669"/>
    <property type="project" value="TreeGrafter"/>
</dbReference>
<dbReference type="Pfam" id="PF07947">
    <property type="entry name" value="YhhN"/>
    <property type="match status" value="1"/>
</dbReference>
<reference evidence="7" key="1">
    <citation type="submission" date="2022-08" db="EMBL/GenBank/DDBJ databases">
        <title>Mycobacterium kiyosense sp. nov., scotochromogenic slow-glowing species isolated from respiratory specimens.</title>
        <authorList>
            <person name="Fukano H."/>
            <person name="Kazumi Y."/>
            <person name="Sakagami N."/>
            <person name="Ato M."/>
            <person name="Mitarai S."/>
            <person name="Hoshino Y."/>
        </authorList>
    </citation>
    <scope>NUCLEOTIDE SEQUENCE</scope>
    <source>
        <strain evidence="7">1413</strain>
    </source>
</reference>
<sequence length="254" mass="27164">MGVPYAPRLMVGGWVAAGWAGIAYGVFLTVIALRLPPGSELTGQWSLQPLFKASMAVLLAVAAVAHPVARERRWLVPALLCSAAGDWLLAMPWWKLSFVLGLGAFLLAHICFLLALLPHAVPSRGRVAAAVVMVLTSASMLVWFWPHLHEGAENLTVPVTVYLTVLSAMVCTALLARLPTIWTAVGAVCFAASDSMIAIGKFILGNEALAVPIWWSYAAAEILITAGFFFGREDLQRPAETAAVASESDQKDVD</sequence>
<dbReference type="EMBL" id="BRZI01000102">
    <property type="protein sequence ID" value="GLD33721.1"/>
    <property type="molecule type" value="Genomic_DNA"/>
</dbReference>
<dbReference type="AlphaFoldDB" id="A0A9P3V0I6"/>
<accession>A0A9P3V0I6</accession>
<keyword evidence="3 6" id="KW-0812">Transmembrane</keyword>
<comment type="subcellular location">
    <subcellularLocation>
        <location evidence="1">Membrane</location>
        <topology evidence="1">Multi-pass membrane protein</topology>
    </subcellularLocation>
</comment>
<feature type="transmembrane region" description="Helical" evidence="6">
    <location>
        <begin position="209"/>
        <end position="230"/>
    </location>
</feature>
<dbReference type="PANTHER" id="PTHR31885">
    <property type="entry name" value="GH04784P"/>
    <property type="match status" value="1"/>
</dbReference>
<gene>
    <name evidence="7" type="ORF">Mkiyose1413_56040</name>
</gene>
<feature type="transmembrane region" description="Helical" evidence="6">
    <location>
        <begin position="12"/>
        <end position="33"/>
    </location>
</feature>
<evidence type="ECO:0000256" key="3">
    <source>
        <dbReference type="ARBA" id="ARBA00022692"/>
    </source>
</evidence>
<dbReference type="InterPro" id="IPR012506">
    <property type="entry name" value="TMEM86B-like"/>
</dbReference>
<feature type="transmembrane region" description="Helical" evidence="6">
    <location>
        <begin position="74"/>
        <end position="90"/>
    </location>
</feature>
<evidence type="ECO:0000256" key="4">
    <source>
        <dbReference type="ARBA" id="ARBA00022989"/>
    </source>
</evidence>